<evidence type="ECO:0000313" key="2">
    <source>
        <dbReference type="EMBL" id="CDO76263.1"/>
    </source>
</evidence>
<dbReference type="SMART" id="SM00220">
    <property type="entry name" value="S_TKc"/>
    <property type="match status" value="1"/>
</dbReference>
<reference evidence="2" key="1">
    <citation type="submission" date="2014-01" db="EMBL/GenBank/DDBJ databases">
        <title>The genome of the white-rot fungus Pycnoporus cinnabarinus: a basidiomycete model with a versatile arsenal for lignocellulosic biomass breakdown.</title>
        <authorList>
            <person name="Levasseur A."/>
            <person name="Lomascolo A."/>
            <person name="Ruiz-Duenas F.J."/>
            <person name="Uzan E."/>
            <person name="Piumi F."/>
            <person name="Kues U."/>
            <person name="Ram A.F.J."/>
            <person name="Murat C."/>
            <person name="Haon M."/>
            <person name="Benoit I."/>
            <person name="Arfi Y."/>
            <person name="Chevret D."/>
            <person name="Drula E."/>
            <person name="Kwon M.J."/>
            <person name="Gouret P."/>
            <person name="Lesage-Meessen L."/>
            <person name="Lombard V."/>
            <person name="Mariette J."/>
            <person name="Noirot C."/>
            <person name="Park J."/>
            <person name="Patyshakuliyeva A."/>
            <person name="Wieneger R.A.B."/>
            <person name="Wosten H.A.B."/>
            <person name="Martin F."/>
            <person name="Coutinho P.M."/>
            <person name="de Vries R."/>
            <person name="Martinez A.T."/>
            <person name="Klopp C."/>
            <person name="Pontarotti P."/>
            <person name="Henrissat B."/>
            <person name="Record E."/>
        </authorList>
    </citation>
    <scope>NUCLEOTIDE SEQUENCE [LARGE SCALE GENOMIC DNA]</scope>
    <source>
        <strain evidence="2">BRFM137</strain>
    </source>
</reference>
<dbReference type="OrthoDB" id="5987198at2759"/>
<proteinExistence type="predicted"/>
<dbReference type="EMBL" id="CCBP010000354">
    <property type="protein sequence ID" value="CDO76263.1"/>
    <property type="molecule type" value="Genomic_DNA"/>
</dbReference>
<dbReference type="AlphaFoldDB" id="A0A060SUX4"/>
<gene>
    <name evidence="2" type="ORF">BN946_scf184470.g21</name>
</gene>
<dbReference type="OMA" id="DYYFIDF"/>
<dbReference type="SUPFAM" id="SSF56112">
    <property type="entry name" value="Protein kinase-like (PK-like)"/>
    <property type="match status" value="1"/>
</dbReference>
<dbReference type="Gene3D" id="1.10.510.10">
    <property type="entry name" value="Transferase(Phosphotransferase) domain 1"/>
    <property type="match status" value="1"/>
</dbReference>
<accession>A0A060SUX4</accession>
<dbReference type="InterPro" id="IPR011009">
    <property type="entry name" value="Kinase-like_dom_sf"/>
</dbReference>
<organism evidence="2 3">
    <name type="scientific">Pycnoporus cinnabarinus</name>
    <name type="common">Cinnabar-red polypore</name>
    <name type="synonym">Trametes cinnabarina</name>
    <dbReference type="NCBI Taxonomy" id="5643"/>
    <lineage>
        <taxon>Eukaryota</taxon>
        <taxon>Fungi</taxon>
        <taxon>Dikarya</taxon>
        <taxon>Basidiomycota</taxon>
        <taxon>Agaricomycotina</taxon>
        <taxon>Agaricomycetes</taxon>
        <taxon>Polyporales</taxon>
        <taxon>Polyporaceae</taxon>
        <taxon>Trametes</taxon>
    </lineage>
</organism>
<keyword evidence="3" id="KW-1185">Reference proteome</keyword>
<dbReference type="HOGENOM" id="CLU_044121_2_1_1"/>
<feature type="domain" description="Protein kinase" evidence="1">
    <location>
        <begin position="1"/>
        <end position="326"/>
    </location>
</feature>
<dbReference type="PROSITE" id="PS50011">
    <property type="entry name" value="PROTEIN_KINASE_DOM"/>
    <property type="match status" value="1"/>
</dbReference>
<dbReference type="GO" id="GO:0005524">
    <property type="term" value="F:ATP binding"/>
    <property type="evidence" value="ECO:0007669"/>
    <property type="project" value="InterPro"/>
</dbReference>
<evidence type="ECO:0000259" key="1">
    <source>
        <dbReference type="PROSITE" id="PS50011"/>
    </source>
</evidence>
<dbReference type="Proteomes" id="UP000029665">
    <property type="component" value="Unassembled WGS sequence"/>
</dbReference>
<protein>
    <recommendedName>
        <fullName evidence="1">Protein kinase domain-containing protein</fullName>
    </recommendedName>
</protein>
<dbReference type="STRING" id="5643.A0A060SUX4"/>
<dbReference type="GO" id="GO:0004672">
    <property type="term" value="F:protein kinase activity"/>
    <property type="evidence" value="ECO:0007669"/>
    <property type="project" value="InterPro"/>
</dbReference>
<evidence type="ECO:0000313" key="3">
    <source>
        <dbReference type="Proteomes" id="UP000029665"/>
    </source>
</evidence>
<comment type="caution">
    <text evidence="2">The sequence shown here is derived from an EMBL/GenBank/DDBJ whole genome shotgun (WGS) entry which is preliminary data.</text>
</comment>
<sequence>MLRPRYRPDWEPSWQRDPSINVLFAEDHLTMHATRPHLMDARRVSDNKLVLIKSNRHDSPEFDIATHLSSPAMRRDPCNHSVPIIDVLRDPADDTAVFIVMPFLKRIDDPPFESVGNVLDCCEQFLEGLVFMHDNGVAHRDCAYRNLMVDADPLYPKGFHPMVEFCLPDNPFTLAPVWSRRGVSLRYYYVDFGISTRYAPNEPRNPVLGTAGLDQEVPELSNDVPYDPFKLDIVILGNTFRELFLDKYRNVTMLAPLVHQMVAKMPAERPSAAEALQEFKEFRQGVSSFQASLRLRPRDEALPVTAVLTAFSLVRFPSSKLLAEPH</sequence>
<dbReference type="InterPro" id="IPR000719">
    <property type="entry name" value="Prot_kinase_dom"/>
</dbReference>
<name>A0A060SUX4_PYCCI</name>